<dbReference type="RefSeq" id="WP_083372653.1">
    <property type="nucleotide sequence ID" value="NZ_LT629776.1"/>
</dbReference>
<feature type="domain" description="Rhodanese" evidence="3">
    <location>
        <begin position="177"/>
        <end position="288"/>
    </location>
</feature>
<dbReference type="SUPFAM" id="SSF52821">
    <property type="entry name" value="Rhodanese/Cell cycle control phosphatase"/>
    <property type="match status" value="2"/>
</dbReference>
<organism evidence="4 5">
    <name type="scientific">Paraoerskovia marina</name>
    <dbReference type="NCBI Taxonomy" id="545619"/>
    <lineage>
        <taxon>Bacteria</taxon>
        <taxon>Bacillati</taxon>
        <taxon>Actinomycetota</taxon>
        <taxon>Actinomycetes</taxon>
        <taxon>Micrococcales</taxon>
        <taxon>Cellulomonadaceae</taxon>
        <taxon>Paraoerskovia</taxon>
    </lineage>
</organism>
<dbReference type="CDD" id="cd01449">
    <property type="entry name" value="TST_Repeat_2"/>
    <property type="match status" value="1"/>
</dbReference>
<keyword evidence="5" id="KW-1185">Reference proteome</keyword>
<dbReference type="CDD" id="cd01448">
    <property type="entry name" value="TST_Repeat_1"/>
    <property type="match status" value="1"/>
</dbReference>
<evidence type="ECO:0000259" key="3">
    <source>
        <dbReference type="PROSITE" id="PS50206"/>
    </source>
</evidence>
<keyword evidence="1 4" id="KW-0808">Transferase</keyword>
<name>A0A1H1V6R1_9CELL</name>
<evidence type="ECO:0000256" key="2">
    <source>
        <dbReference type="ARBA" id="ARBA00022737"/>
    </source>
</evidence>
<dbReference type="InterPro" id="IPR001763">
    <property type="entry name" value="Rhodanese-like_dom"/>
</dbReference>
<dbReference type="STRING" id="545619.SAMN04489860_2409"/>
<dbReference type="PANTHER" id="PTHR11364">
    <property type="entry name" value="THIOSULFATE SULFERTANSFERASE"/>
    <property type="match status" value="1"/>
</dbReference>
<dbReference type="Proteomes" id="UP000185663">
    <property type="component" value="Chromosome I"/>
</dbReference>
<dbReference type="AlphaFoldDB" id="A0A1H1V6R1"/>
<evidence type="ECO:0000256" key="1">
    <source>
        <dbReference type="ARBA" id="ARBA00022679"/>
    </source>
</evidence>
<dbReference type="PANTHER" id="PTHR11364:SF27">
    <property type="entry name" value="SULFURTRANSFERASE"/>
    <property type="match status" value="1"/>
</dbReference>
<dbReference type="GO" id="GO:0004792">
    <property type="term" value="F:thiosulfate-cyanide sulfurtransferase activity"/>
    <property type="evidence" value="ECO:0007669"/>
    <property type="project" value="InterPro"/>
</dbReference>
<keyword evidence="4" id="KW-0670">Pyruvate</keyword>
<dbReference type="eggNOG" id="COG2897">
    <property type="taxonomic scope" value="Bacteria"/>
</dbReference>
<evidence type="ECO:0000313" key="5">
    <source>
        <dbReference type="Proteomes" id="UP000185663"/>
    </source>
</evidence>
<dbReference type="InterPro" id="IPR045078">
    <property type="entry name" value="TST/MPST-like"/>
</dbReference>
<accession>A0A1H1V6R1</accession>
<dbReference type="PROSITE" id="PS00380">
    <property type="entry name" value="RHODANESE_1"/>
    <property type="match status" value="1"/>
</dbReference>
<dbReference type="InterPro" id="IPR036873">
    <property type="entry name" value="Rhodanese-like_dom_sf"/>
</dbReference>
<sequence length="291" mass="30766">MTREDVLVSPERLAWELGFGEHPHDSGAFDDVEPPVLLDVRWALGQDDGHERYLEGHLPGAVFVDMELELAGPASPAAGRHPLPAPEVFEQAARSWGVREGAPVVVYDATGGTAASRAWWLLRWAGHTAVRILDGGLPAWVRADLPTESGEVLAERGDVVVRPGGMPVLTASDAALLTRSGVLLDARAAERFRGEVEPIDPRAGHVPGARSAPTHENLDDAGSFLADERLRERFAAAGVLPGVDVGVYCGSGVTAAHQVAALAAVGIDAALYPGSWSQWSHDDARPVATGE</sequence>
<dbReference type="Pfam" id="PF00581">
    <property type="entry name" value="Rhodanese"/>
    <property type="match status" value="2"/>
</dbReference>
<reference evidence="4 5" key="1">
    <citation type="submission" date="2016-10" db="EMBL/GenBank/DDBJ databases">
        <authorList>
            <person name="de Groot N.N."/>
        </authorList>
    </citation>
    <scope>NUCLEOTIDE SEQUENCE [LARGE SCALE GENOMIC DNA]</scope>
    <source>
        <strain evidence="4 5">DSM 22126</strain>
    </source>
</reference>
<feature type="domain" description="Rhodanese" evidence="3">
    <location>
        <begin position="31"/>
        <end position="149"/>
    </location>
</feature>
<keyword evidence="2" id="KW-0677">Repeat</keyword>
<evidence type="ECO:0000313" key="4">
    <source>
        <dbReference type="EMBL" id="SDS80402.1"/>
    </source>
</evidence>
<protein>
    <submittedName>
        <fullName evidence="4">Thiosulfate/3-mercaptopyruvate sulfurtransferase</fullName>
    </submittedName>
</protein>
<dbReference type="PROSITE" id="PS50206">
    <property type="entry name" value="RHODANESE_3"/>
    <property type="match status" value="2"/>
</dbReference>
<dbReference type="SMART" id="SM00450">
    <property type="entry name" value="RHOD"/>
    <property type="match status" value="2"/>
</dbReference>
<dbReference type="InterPro" id="IPR001307">
    <property type="entry name" value="Thiosulphate_STrfase_CS"/>
</dbReference>
<dbReference type="EMBL" id="LT629776">
    <property type="protein sequence ID" value="SDS80402.1"/>
    <property type="molecule type" value="Genomic_DNA"/>
</dbReference>
<dbReference type="Gene3D" id="3.40.250.10">
    <property type="entry name" value="Rhodanese-like domain"/>
    <property type="match status" value="2"/>
</dbReference>
<gene>
    <name evidence="4" type="ORF">SAMN04489860_2409</name>
</gene>
<dbReference type="OrthoDB" id="9770030at2"/>
<proteinExistence type="predicted"/>